<evidence type="ECO:0000256" key="8">
    <source>
        <dbReference type="SAM" id="MobiDB-lite"/>
    </source>
</evidence>
<comment type="subcellular location">
    <subcellularLocation>
        <location evidence="1">Cell membrane</location>
        <topology evidence="1">Multi-pass membrane protein</topology>
    </subcellularLocation>
</comment>
<dbReference type="GO" id="GO:0005886">
    <property type="term" value="C:plasma membrane"/>
    <property type="evidence" value="ECO:0007669"/>
    <property type="project" value="UniProtKB-SubCell"/>
</dbReference>
<name>A0A840RWH4_9BURK</name>
<dbReference type="Gene3D" id="3.40.50.300">
    <property type="entry name" value="P-loop containing nucleotide triphosphate hydrolases"/>
    <property type="match status" value="1"/>
</dbReference>
<dbReference type="PROSITE" id="PS00211">
    <property type="entry name" value="ABC_TRANSPORTER_1"/>
    <property type="match status" value="1"/>
</dbReference>
<evidence type="ECO:0000256" key="1">
    <source>
        <dbReference type="ARBA" id="ARBA00004651"/>
    </source>
</evidence>
<feature type="domain" description="ABC transporter" evidence="10">
    <location>
        <begin position="363"/>
        <end position="596"/>
    </location>
</feature>
<evidence type="ECO:0000313" key="12">
    <source>
        <dbReference type="EMBL" id="MBB5201448.1"/>
    </source>
</evidence>
<evidence type="ECO:0000256" key="7">
    <source>
        <dbReference type="ARBA" id="ARBA00023136"/>
    </source>
</evidence>
<feature type="domain" description="ABC transmembrane type-1" evidence="11">
    <location>
        <begin position="27"/>
        <end position="309"/>
    </location>
</feature>
<evidence type="ECO:0000256" key="6">
    <source>
        <dbReference type="ARBA" id="ARBA00022989"/>
    </source>
</evidence>
<dbReference type="Pfam" id="PF00005">
    <property type="entry name" value="ABC_tran"/>
    <property type="match status" value="1"/>
</dbReference>
<keyword evidence="4" id="KW-0547">Nucleotide-binding</keyword>
<accession>A0A840RWH4</accession>
<dbReference type="InterPro" id="IPR039421">
    <property type="entry name" value="Type_1_exporter"/>
</dbReference>
<feature type="transmembrane region" description="Helical" evidence="9">
    <location>
        <begin position="57"/>
        <end position="76"/>
    </location>
</feature>
<feature type="region of interest" description="Disordered" evidence="8">
    <location>
        <begin position="578"/>
        <end position="606"/>
    </location>
</feature>
<dbReference type="SUPFAM" id="SSF90123">
    <property type="entry name" value="ABC transporter transmembrane region"/>
    <property type="match status" value="1"/>
</dbReference>
<evidence type="ECO:0000313" key="13">
    <source>
        <dbReference type="Proteomes" id="UP000571084"/>
    </source>
</evidence>
<keyword evidence="2" id="KW-1003">Cell membrane</keyword>
<feature type="compositionally biased region" description="Basic residues" evidence="8">
    <location>
        <begin position="596"/>
        <end position="606"/>
    </location>
</feature>
<dbReference type="InterPro" id="IPR027417">
    <property type="entry name" value="P-loop_NTPase"/>
</dbReference>
<dbReference type="Proteomes" id="UP000571084">
    <property type="component" value="Unassembled WGS sequence"/>
</dbReference>
<dbReference type="GO" id="GO:0005524">
    <property type="term" value="F:ATP binding"/>
    <property type="evidence" value="ECO:0007669"/>
    <property type="project" value="UniProtKB-KW"/>
</dbReference>
<dbReference type="RefSeq" id="WP_168053829.1">
    <property type="nucleotide sequence ID" value="NZ_JAAOZT010000003.1"/>
</dbReference>
<dbReference type="Gene3D" id="1.20.1560.10">
    <property type="entry name" value="ABC transporter type 1, transmembrane domain"/>
    <property type="match status" value="1"/>
</dbReference>
<keyword evidence="6 9" id="KW-1133">Transmembrane helix</keyword>
<feature type="transmembrane region" description="Helical" evidence="9">
    <location>
        <begin position="283"/>
        <end position="300"/>
    </location>
</feature>
<dbReference type="InterPro" id="IPR011527">
    <property type="entry name" value="ABC1_TM_dom"/>
</dbReference>
<dbReference type="SMART" id="SM00382">
    <property type="entry name" value="AAA"/>
    <property type="match status" value="1"/>
</dbReference>
<dbReference type="PANTHER" id="PTHR24221">
    <property type="entry name" value="ATP-BINDING CASSETTE SUB-FAMILY B"/>
    <property type="match status" value="1"/>
</dbReference>
<dbReference type="CDD" id="cd03228">
    <property type="entry name" value="ABCC_MRP_Like"/>
    <property type="match status" value="1"/>
</dbReference>
<feature type="transmembrane region" description="Helical" evidence="9">
    <location>
        <begin position="247"/>
        <end position="271"/>
    </location>
</feature>
<dbReference type="InterPro" id="IPR003593">
    <property type="entry name" value="AAA+_ATPase"/>
</dbReference>
<evidence type="ECO:0000259" key="11">
    <source>
        <dbReference type="PROSITE" id="PS50929"/>
    </source>
</evidence>
<protein>
    <submittedName>
        <fullName evidence="12">ATP-binding cassette subfamily B protein</fullName>
    </submittedName>
</protein>
<feature type="transmembrane region" description="Helical" evidence="9">
    <location>
        <begin position="20"/>
        <end position="45"/>
    </location>
</feature>
<organism evidence="12 13">
    <name type="scientific">Glaciimonas immobilis</name>
    <dbReference type="NCBI Taxonomy" id="728004"/>
    <lineage>
        <taxon>Bacteria</taxon>
        <taxon>Pseudomonadati</taxon>
        <taxon>Pseudomonadota</taxon>
        <taxon>Betaproteobacteria</taxon>
        <taxon>Burkholderiales</taxon>
        <taxon>Oxalobacteraceae</taxon>
        <taxon>Glaciimonas</taxon>
    </lineage>
</organism>
<dbReference type="PROSITE" id="PS50893">
    <property type="entry name" value="ABC_TRANSPORTER_2"/>
    <property type="match status" value="1"/>
</dbReference>
<gene>
    <name evidence="12" type="ORF">HNR39_003301</name>
</gene>
<dbReference type="PANTHER" id="PTHR24221:SF654">
    <property type="entry name" value="ATP-BINDING CASSETTE SUB-FAMILY B MEMBER 6"/>
    <property type="match status" value="1"/>
</dbReference>
<dbReference type="InterPro" id="IPR003439">
    <property type="entry name" value="ABC_transporter-like_ATP-bd"/>
</dbReference>
<dbReference type="SUPFAM" id="SSF52540">
    <property type="entry name" value="P-loop containing nucleoside triphosphate hydrolases"/>
    <property type="match status" value="1"/>
</dbReference>
<evidence type="ECO:0000256" key="3">
    <source>
        <dbReference type="ARBA" id="ARBA00022692"/>
    </source>
</evidence>
<dbReference type="AlphaFoldDB" id="A0A840RWH4"/>
<reference evidence="12 13" key="1">
    <citation type="submission" date="2020-08" db="EMBL/GenBank/DDBJ databases">
        <title>Genomic Encyclopedia of Type Strains, Phase IV (KMG-IV): sequencing the most valuable type-strain genomes for metagenomic binning, comparative biology and taxonomic classification.</title>
        <authorList>
            <person name="Goeker M."/>
        </authorList>
    </citation>
    <scope>NUCLEOTIDE SEQUENCE [LARGE SCALE GENOMIC DNA]</scope>
    <source>
        <strain evidence="12 13">DSM 23240</strain>
    </source>
</reference>
<sequence length="606" mass="66477">MLIKNYLHALQLTKSNYPKFIRHFGSASILLVLIALLNAAVPLLLRETTNAITAPHKTVFMIYMIASAYGICWTVAKMMEWVKNIISAAVLARCDAGFHKSIFTHFIHLPMGTINKLDPGVFIADMSRSCGSFSAITFSVFWVLFPVFIELVFVFSILAKLISVGAAVLFLILLLAILGLAFFLAKKSQASHALTMRASNDLSSHLIEKIHFIEEMKANNAYPKEDEIIRNKLLGYVRAVTQGNRQIGMLMVIQSLGIGAILIVFVLYTVQQNLVGNLSAGDFIMMTGYIVQLTLPMAYLSSSFINIRKDFVQLGAALAYLQLPIEIACGGANSVPLSAEGQRNAQSHEQSHEQNHEQKTDLFVLKNVVTEFDGNRILENFSLTIKSQQLTVIRGPSGAGKSTLIKMLIGFIQPSKGEIFFEGKSLGSVEKNALFAEVSVVLQHPIILSGTLRENLLYGTQRAVPDHALLEIAALVEITELGGCNGSDVLALDLGIQGKALSGGEKQRIAIGRALVRQTKILLMDEPTSAIDSARAGRIIERIRGRVETMVVVSHRHELIEIADTVIDLGDASLLQNPLTGGGRGQGGRSEIRAQRQSRHPRRRRE</sequence>
<evidence type="ECO:0000256" key="9">
    <source>
        <dbReference type="SAM" id="Phobius"/>
    </source>
</evidence>
<dbReference type="InterPro" id="IPR036640">
    <property type="entry name" value="ABC1_TM_sf"/>
</dbReference>
<proteinExistence type="predicted"/>
<evidence type="ECO:0000256" key="2">
    <source>
        <dbReference type="ARBA" id="ARBA00022475"/>
    </source>
</evidence>
<dbReference type="GO" id="GO:0016887">
    <property type="term" value="F:ATP hydrolysis activity"/>
    <property type="evidence" value="ECO:0007669"/>
    <property type="project" value="InterPro"/>
</dbReference>
<feature type="transmembrane region" description="Helical" evidence="9">
    <location>
        <begin position="164"/>
        <end position="185"/>
    </location>
</feature>
<evidence type="ECO:0000256" key="5">
    <source>
        <dbReference type="ARBA" id="ARBA00022840"/>
    </source>
</evidence>
<dbReference type="GO" id="GO:0140359">
    <property type="term" value="F:ABC-type transporter activity"/>
    <property type="evidence" value="ECO:0007669"/>
    <property type="project" value="InterPro"/>
</dbReference>
<feature type="transmembrane region" description="Helical" evidence="9">
    <location>
        <begin position="135"/>
        <end position="158"/>
    </location>
</feature>
<dbReference type="PROSITE" id="PS50929">
    <property type="entry name" value="ABC_TM1F"/>
    <property type="match status" value="1"/>
</dbReference>
<comment type="caution">
    <text evidence="12">The sequence shown here is derived from an EMBL/GenBank/DDBJ whole genome shotgun (WGS) entry which is preliminary data.</text>
</comment>
<keyword evidence="3 9" id="KW-0812">Transmembrane</keyword>
<evidence type="ECO:0000259" key="10">
    <source>
        <dbReference type="PROSITE" id="PS50893"/>
    </source>
</evidence>
<evidence type="ECO:0000256" key="4">
    <source>
        <dbReference type="ARBA" id="ARBA00022741"/>
    </source>
</evidence>
<dbReference type="InterPro" id="IPR017871">
    <property type="entry name" value="ABC_transporter-like_CS"/>
</dbReference>
<keyword evidence="13" id="KW-1185">Reference proteome</keyword>
<dbReference type="Pfam" id="PF00664">
    <property type="entry name" value="ABC_membrane"/>
    <property type="match status" value="1"/>
</dbReference>
<dbReference type="EMBL" id="JACHHQ010000007">
    <property type="protein sequence ID" value="MBB5201448.1"/>
    <property type="molecule type" value="Genomic_DNA"/>
</dbReference>
<keyword evidence="7 9" id="KW-0472">Membrane</keyword>
<keyword evidence="5 12" id="KW-0067">ATP-binding</keyword>